<sequence>MDKRFTYPSFSGIATFLRSPYILPEEASAGEYVVVGAPYDTTLGSRPGARYAPNAIRQESGHFLYHLTAIDGEVIDVVTKKRMKSNMIGVVKDAGDLRVYPSNVAKTTESIAEGICQIVSAMAFPVTLGGDHYITYPVMKGFERGMQSRLGRKAKIGYIHVDSHLDAYNENDTWGKYYHGSPARRISELESVDVKNMVWVGINGTTGLEAYNYVIGNGGTIITTEDIKREGVPAVIQRAAEIAGKDCDTIYVTIDIDVVDQAYACGTGSFIYGGITACELLQIASELSKYNVGGIDVVEVAPNLDLTQNTSRLAATTLINFLKPKIFEFV</sequence>
<gene>
    <name evidence="5" type="ORF">RUMHYD_02312</name>
</gene>
<proteinExistence type="inferred from homology"/>
<dbReference type="RefSeq" id="WP_005949571.1">
    <property type="nucleotide sequence ID" value="NZ_CP136423.1"/>
</dbReference>
<dbReference type="PATRIC" id="fig|476272.21.peg.1744"/>
<dbReference type="SUPFAM" id="SSF52768">
    <property type="entry name" value="Arginase/deacetylase"/>
    <property type="match status" value="1"/>
</dbReference>
<evidence type="ECO:0000256" key="3">
    <source>
        <dbReference type="PIRSR" id="PIRSR036979-1"/>
    </source>
</evidence>
<keyword evidence="2" id="KW-0378">Hydrolase</keyword>
<name>C0CN74_BLAHS</name>
<comment type="similarity">
    <text evidence="4">Belongs to the arginase family.</text>
</comment>
<dbReference type="PRINTS" id="PR00116">
    <property type="entry name" value="ARGINASE"/>
</dbReference>
<evidence type="ECO:0000313" key="5">
    <source>
        <dbReference type="EMBL" id="EEG48784.1"/>
    </source>
</evidence>
<dbReference type="InterPro" id="IPR023696">
    <property type="entry name" value="Ureohydrolase_dom_sf"/>
</dbReference>
<dbReference type="eggNOG" id="COG0010">
    <property type="taxonomic scope" value="Bacteria"/>
</dbReference>
<reference evidence="5 6" key="2">
    <citation type="submission" date="2009-02" db="EMBL/GenBank/DDBJ databases">
        <title>Draft genome sequence of Blautia hydrogenotrophica DSM 10507 (Ruminococcus hydrogenotrophicus DSM 10507).</title>
        <authorList>
            <person name="Sudarsanam P."/>
            <person name="Ley R."/>
            <person name="Guruge J."/>
            <person name="Turnbaugh P.J."/>
            <person name="Mahowald M."/>
            <person name="Liep D."/>
            <person name="Gordon J."/>
        </authorList>
    </citation>
    <scope>NUCLEOTIDE SEQUENCE [LARGE SCALE GENOMIC DNA]</scope>
    <source>
        <strain evidence="6">DSM 10507 / JCM 14656 / S5a33</strain>
    </source>
</reference>
<keyword evidence="6" id="KW-1185">Reference proteome</keyword>
<feature type="binding site" evidence="3">
    <location>
        <position position="255"/>
    </location>
    <ligand>
        <name>Mn(2+)</name>
        <dbReference type="ChEBI" id="CHEBI:29035"/>
        <label>1</label>
    </ligand>
</feature>
<dbReference type="CDD" id="cd09990">
    <property type="entry name" value="Agmatinase-like"/>
    <property type="match status" value="1"/>
</dbReference>
<dbReference type="PROSITE" id="PS51409">
    <property type="entry name" value="ARGINASE_2"/>
    <property type="match status" value="1"/>
</dbReference>
<feature type="binding site" evidence="3">
    <location>
        <position position="164"/>
    </location>
    <ligand>
        <name>Mn(2+)</name>
        <dbReference type="ChEBI" id="CHEBI:29035"/>
        <label>1</label>
    </ligand>
</feature>
<dbReference type="GeneID" id="86821075"/>
<dbReference type="GO" id="GO:0008783">
    <property type="term" value="F:agmatinase activity"/>
    <property type="evidence" value="ECO:0007669"/>
    <property type="project" value="TreeGrafter"/>
</dbReference>
<dbReference type="EMBL" id="ACBZ01000124">
    <property type="protein sequence ID" value="EEG48784.1"/>
    <property type="molecule type" value="Genomic_DNA"/>
</dbReference>
<dbReference type="PANTHER" id="PTHR11358:SF26">
    <property type="entry name" value="GUANIDINO ACID HYDROLASE, MITOCHONDRIAL"/>
    <property type="match status" value="1"/>
</dbReference>
<evidence type="ECO:0008006" key="7">
    <source>
        <dbReference type="Google" id="ProtNLM"/>
    </source>
</evidence>
<dbReference type="Gene3D" id="3.40.800.10">
    <property type="entry name" value="Ureohydrolase domain"/>
    <property type="match status" value="1"/>
</dbReference>
<dbReference type="Proteomes" id="UP000003100">
    <property type="component" value="Unassembled WGS sequence"/>
</dbReference>
<evidence type="ECO:0000256" key="2">
    <source>
        <dbReference type="ARBA" id="ARBA00022801"/>
    </source>
</evidence>
<dbReference type="PANTHER" id="PTHR11358">
    <property type="entry name" value="ARGINASE/AGMATINASE"/>
    <property type="match status" value="1"/>
</dbReference>
<dbReference type="GO" id="GO:0046872">
    <property type="term" value="F:metal ion binding"/>
    <property type="evidence" value="ECO:0007669"/>
    <property type="project" value="UniProtKB-KW"/>
</dbReference>
<comment type="caution">
    <text evidence="5">The sequence shown here is derived from an EMBL/GenBank/DDBJ whole genome shotgun (WGS) entry which is preliminary data.</text>
</comment>
<dbReference type="PIRSF" id="PIRSF036979">
    <property type="entry name" value="Arginase"/>
    <property type="match status" value="1"/>
</dbReference>
<accession>C0CN74</accession>
<protein>
    <recommendedName>
        <fullName evidence="7">Guanidinobutyrase</fullName>
    </recommendedName>
</protein>
<dbReference type="AlphaFoldDB" id="C0CN74"/>
<feature type="binding site" evidence="3">
    <location>
        <position position="166"/>
    </location>
    <ligand>
        <name>Mn(2+)</name>
        <dbReference type="ChEBI" id="CHEBI:29035"/>
        <label>1</label>
    </ligand>
</feature>
<feature type="binding site" evidence="3">
    <location>
        <position position="132"/>
    </location>
    <ligand>
        <name>Mn(2+)</name>
        <dbReference type="ChEBI" id="CHEBI:29035"/>
        <label>1</label>
    </ligand>
</feature>
<dbReference type="GO" id="GO:0033389">
    <property type="term" value="P:putrescine biosynthetic process from arginine, via agmatine"/>
    <property type="evidence" value="ECO:0007669"/>
    <property type="project" value="TreeGrafter"/>
</dbReference>
<feature type="binding site" evidence="3">
    <location>
        <position position="257"/>
    </location>
    <ligand>
        <name>Mn(2+)</name>
        <dbReference type="ChEBI" id="CHEBI:29035"/>
        <label>1</label>
    </ligand>
</feature>
<feature type="binding site" evidence="3">
    <location>
        <position position="162"/>
    </location>
    <ligand>
        <name>Mn(2+)</name>
        <dbReference type="ChEBI" id="CHEBI:29035"/>
        <label>1</label>
    </ligand>
</feature>
<evidence type="ECO:0000313" key="6">
    <source>
        <dbReference type="Proteomes" id="UP000003100"/>
    </source>
</evidence>
<dbReference type="Pfam" id="PF00491">
    <property type="entry name" value="Arginase"/>
    <property type="match status" value="1"/>
</dbReference>
<reference evidence="5 6" key="1">
    <citation type="submission" date="2009-01" db="EMBL/GenBank/DDBJ databases">
        <authorList>
            <person name="Fulton L."/>
            <person name="Clifton S."/>
            <person name="Fulton B."/>
            <person name="Xu J."/>
            <person name="Minx P."/>
            <person name="Pepin K.H."/>
            <person name="Johnson M."/>
            <person name="Bhonagiri V."/>
            <person name="Nash W.E."/>
            <person name="Mardis E.R."/>
            <person name="Wilson R.K."/>
        </authorList>
    </citation>
    <scope>NUCLEOTIDE SEQUENCE [LARGE SCALE GENOMIC DNA]</scope>
    <source>
        <strain evidence="6">DSM 10507 / JCM 14656 / S5a33</strain>
    </source>
</reference>
<keyword evidence="1 3" id="KW-0479">Metal-binding</keyword>
<evidence type="ECO:0000256" key="1">
    <source>
        <dbReference type="ARBA" id="ARBA00022723"/>
    </source>
</evidence>
<keyword evidence="3" id="KW-0464">Manganese</keyword>
<organism evidence="5 6">
    <name type="scientific">Blautia hydrogenotrophica (strain DSM 10507 / JCM 14656 / S5a33)</name>
    <name type="common">Ruminococcus hydrogenotrophicus</name>
    <dbReference type="NCBI Taxonomy" id="476272"/>
    <lineage>
        <taxon>Bacteria</taxon>
        <taxon>Bacillati</taxon>
        <taxon>Bacillota</taxon>
        <taxon>Clostridia</taxon>
        <taxon>Lachnospirales</taxon>
        <taxon>Lachnospiraceae</taxon>
        <taxon>Blautia</taxon>
    </lineage>
</organism>
<comment type="cofactor">
    <cofactor evidence="3">
        <name>Mn(2+)</name>
        <dbReference type="ChEBI" id="CHEBI:29035"/>
    </cofactor>
    <text evidence="3">Binds 2 manganese ions per subunit.</text>
</comment>
<dbReference type="HOGENOM" id="CLU_039478_0_2_9"/>
<dbReference type="InterPro" id="IPR006035">
    <property type="entry name" value="Ureohydrolase"/>
</dbReference>
<evidence type="ECO:0000256" key="4">
    <source>
        <dbReference type="PROSITE-ProRule" id="PRU00742"/>
    </source>
</evidence>